<comment type="catalytic activity">
    <reaction evidence="2">
        <text>2 GTP = 3',3'-c-di-GMP + 2 diphosphate</text>
        <dbReference type="Rhea" id="RHEA:24898"/>
        <dbReference type="ChEBI" id="CHEBI:33019"/>
        <dbReference type="ChEBI" id="CHEBI:37565"/>
        <dbReference type="ChEBI" id="CHEBI:58805"/>
        <dbReference type="EC" id="2.7.7.65"/>
    </reaction>
</comment>
<evidence type="ECO:0000259" key="3">
    <source>
        <dbReference type="PROSITE" id="PS50887"/>
    </source>
</evidence>
<dbReference type="PANTHER" id="PTHR45138:SF9">
    <property type="entry name" value="DIGUANYLATE CYCLASE DGCM-RELATED"/>
    <property type="match status" value="1"/>
</dbReference>
<dbReference type="EC" id="2.7.7.65" evidence="1"/>
<name>A0A370MV59_9BURK</name>
<dbReference type="EMBL" id="QHKS01000075">
    <property type="protein sequence ID" value="RDJ97214.1"/>
    <property type="molecule type" value="Genomic_DNA"/>
</dbReference>
<feature type="domain" description="GGDEF" evidence="3">
    <location>
        <begin position="1"/>
        <end position="135"/>
    </location>
</feature>
<dbReference type="Gene3D" id="3.30.70.270">
    <property type="match status" value="1"/>
</dbReference>
<dbReference type="InterPro" id="IPR029787">
    <property type="entry name" value="Nucleotide_cyclase"/>
</dbReference>
<dbReference type="GO" id="GO:0043709">
    <property type="term" value="P:cell adhesion involved in single-species biofilm formation"/>
    <property type="evidence" value="ECO:0007669"/>
    <property type="project" value="TreeGrafter"/>
</dbReference>
<comment type="caution">
    <text evidence="4">The sequence shown here is derived from an EMBL/GenBank/DDBJ whole genome shotgun (WGS) entry which is preliminary data.</text>
</comment>
<reference evidence="5" key="1">
    <citation type="submission" date="2018-05" db="EMBL/GenBank/DDBJ databases">
        <authorList>
            <person name="Feng T."/>
        </authorList>
    </citation>
    <scope>NUCLEOTIDE SEQUENCE [LARGE SCALE GENOMIC DNA]</scope>
    <source>
        <strain evidence="5">S27</strain>
    </source>
</reference>
<dbReference type="InterPro" id="IPR043128">
    <property type="entry name" value="Rev_trsase/Diguanyl_cyclase"/>
</dbReference>
<organism evidence="4 5">
    <name type="scientific">Paraburkholderia lacunae</name>
    <dbReference type="NCBI Taxonomy" id="2211104"/>
    <lineage>
        <taxon>Bacteria</taxon>
        <taxon>Pseudomonadati</taxon>
        <taxon>Pseudomonadota</taxon>
        <taxon>Betaproteobacteria</taxon>
        <taxon>Burkholderiales</taxon>
        <taxon>Burkholderiaceae</taxon>
        <taxon>Paraburkholderia</taxon>
    </lineage>
</organism>
<dbReference type="PROSITE" id="PS50887">
    <property type="entry name" value="GGDEF"/>
    <property type="match status" value="1"/>
</dbReference>
<dbReference type="PANTHER" id="PTHR45138">
    <property type="entry name" value="REGULATORY COMPONENTS OF SENSORY TRANSDUCTION SYSTEM"/>
    <property type="match status" value="1"/>
</dbReference>
<dbReference type="SMART" id="SM00267">
    <property type="entry name" value="GGDEF"/>
    <property type="match status" value="1"/>
</dbReference>
<dbReference type="GO" id="GO:1902201">
    <property type="term" value="P:negative regulation of bacterial-type flagellum-dependent cell motility"/>
    <property type="evidence" value="ECO:0007669"/>
    <property type="project" value="TreeGrafter"/>
</dbReference>
<evidence type="ECO:0000256" key="1">
    <source>
        <dbReference type="ARBA" id="ARBA00012528"/>
    </source>
</evidence>
<dbReference type="Proteomes" id="UP000254875">
    <property type="component" value="Unassembled WGS sequence"/>
</dbReference>
<dbReference type="OrthoDB" id="9813903at2"/>
<dbReference type="NCBIfam" id="TIGR00254">
    <property type="entry name" value="GGDEF"/>
    <property type="match status" value="1"/>
</dbReference>
<dbReference type="AlphaFoldDB" id="A0A370MV59"/>
<accession>A0A370MV59</accession>
<dbReference type="Pfam" id="PF00990">
    <property type="entry name" value="GGDEF"/>
    <property type="match status" value="1"/>
</dbReference>
<dbReference type="GO" id="GO:0005886">
    <property type="term" value="C:plasma membrane"/>
    <property type="evidence" value="ECO:0007669"/>
    <property type="project" value="TreeGrafter"/>
</dbReference>
<proteinExistence type="predicted"/>
<dbReference type="CDD" id="cd01949">
    <property type="entry name" value="GGDEF"/>
    <property type="match status" value="1"/>
</dbReference>
<protein>
    <recommendedName>
        <fullName evidence="1">diguanylate cyclase</fullName>
        <ecNumber evidence="1">2.7.7.65</ecNumber>
    </recommendedName>
</protein>
<gene>
    <name evidence="4" type="ORF">DLM46_38655</name>
</gene>
<sequence length="184" mass="19362">MPVLFIDIDSFKRFNDTLGHEVGDEVLRTVAKGISAVVAGAGGFVARYGGDEFGVVLGNVSPARAERLAWAIRRGVEDMRIQTHGLGHGTLTVSAGCVTCEPPCALRADELTEAADGQLIAAKAAGRNRVCSLTLNSGTLAIAEDVSPGWRRTQIVRLVVSPGQFVGCLVHGAGDRERSSRPVP</sequence>
<keyword evidence="5" id="KW-1185">Reference proteome</keyword>
<evidence type="ECO:0000256" key="2">
    <source>
        <dbReference type="ARBA" id="ARBA00034247"/>
    </source>
</evidence>
<dbReference type="GO" id="GO:0052621">
    <property type="term" value="F:diguanylate cyclase activity"/>
    <property type="evidence" value="ECO:0007669"/>
    <property type="project" value="UniProtKB-EC"/>
</dbReference>
<dbReference type="SUPFAM" id="SSF55073">
    <property type="entry name" value="Nucleotide cyclase"/>
    <property type="match status" value="1"/>
</dbReference>
<dbReference type="InterPro" id="IPR050469">
    <property type="entry name" value="Diguanylate_Cyclase"/>
</dbReference>
<evidence type="ECO:0000313" key="4">
    <source>
        <dbReference type="EMBL" id="RDJ97214.1"/>
    </source>
</evidence>
<evidence type="ECO:0000313" key="5">
    <source>
        <dbReference type="Proteomes" id="UP000254875"/>
    </source>
</evidence>
<dbReference type="InterPro" id="IPR000160">
    <property type="entry name" value="GGDEF_dom"/>
</dbReference>